<dbReference type="GO" id="GO:0016740">
    <property type="term" value="F:transferase activity"/>
    <property type="evidence" value="ECO:0007669"/>
    <property type="project" value="UniProtKB-KW"/>
</dbReference>
<dbReference type="InterPro" id="IPR002575">
    <property type="entry name" value="Aminoglycoside_PTrfase"/>
</dbReference>
<dbReference type="Gene3D" id="3.90.1200.10">
    <property type="match status" value="1"/>
</dbReference>
<keyword evidence="4" id="KW-1185">Reference proteome</keyword>
<organism evidence="3 4">
    <name type="scientific">Flavobacterium luteum</name>
    <dbReference type="NCBI Taxonomy" id="2026654"/>
    <lineage>
        <taxon>Bacteria</taxon>
        <taxon>Pseudomonadati</taxon>
        <taxon>Bacteroidota</taxon>
        <taxon>Flavobacteriia</taxon>
        <taxon>Flavobacteriales</taxon>
        <taxon>Flavobacteriaceae</taxon>
        <taxon>Flavobacterium</taxon>
    </lineage>
</organism>
<keyword evidence="1" id="KW-1133">Transmembrane helix</keyword>
<evidence type="ECO:0000256" key="1">
    <source>
        <dbReference type="SAM" id="Phobius"/>
    </source>
</evidence>
<dbReference type="AlphaFoldDB" id="A0A7J5AE20"/>
<evidence type="ECO:0000259" key="2">
    <source>
        <dbReference type="Pfam" id="PF01636"/>
    </source>
</evidence>
<gene>
    <name evidence="3" type="ORF">F6464_09710</name>
</gene>
<reference evidence="3 4" key="1">
    <citation type="submission" date="2019-09" db="EMBL/GenBank/DDBJ databases">
        <title>Flavobacterium sp. nov., isolated from glacier ice.</title>
        <authorList>
            <person name="Liu Q."/>
        </authorList>
    </citation>
    <scope>NUCLEOTIDE SEQUENCE [LARGE SCALE GENOMIC DNA]</scope>
    <source>
        <strain evidence="3 4">NBRC 112527</strain>
    </source>
</reference>
<evidence type="ECO:0000313" key="4">
    <source>
        <dbReference type="Proteomes" id="UP000490922"/>
    </source>
</evidence>
<keyword evidence="1" id="KW-0812">Transmembrane</keyword>
<proteinExistence type="predicted"/>
<protein>
    <submittedName>
        <fullName evidence="3">Phosphotransferase</fullName>
    </submittedName>
</protein>
<sequence length="286" mass="33689">MQKNKRIYFFYSPFTLITKIFWKLLLNSNFFQSFFTCSQSNLPSSIQTILRLLDSNDAKFQIKRGTKGPDQKITLIMHANLDKTTFFKIGNTNRGIELIKNEYSILKELEGKFNAPHIINYYKKDEFLFMETDYIAAPKVKSTAINECISKYILSIASYKLNSNETYIKSFNHGDCCPWNLLYLEHNKVLLIDWELAGENILGYDLFTFIFQPPFLLNPNKSNRSILEDNVIWIKIFFSHFQVDNWIDYLSIFINSKIESENKKLNDSQLIKKYLQLQEDLPNLEL</sequence>
<comment type="caution">
    <text evidence="3">The sequence shown here is derived from an EMBL/GenBank/DDBJ whole genome shotgun (WGS) entry which is preliminary data.</text>
</comment>
<dbReference type="EMBL" id="WAEM01000004">
    <property type="protein sequence ID" value="KAB1155790.1"/>
    <property type="molecule type" value="Genomic_DNA"/>
</dbReference>
<feature type="domain" description="Aminoglycoside phosphotransferase" evidence="2">
    <location>
        <begin position="170"/>
        <end position="210"/>
    </location>
</feature>
<accession>A0A7J5AE20</accession>
<keyword evidence="1" id="KW-0472">Membrane</keyword>
<keyword evidence="3" id="KW-0808">Transferase</keyword>
<dbReference type="OrthoDB" id="2088152at2"/>
<feature type="transmembrane region" description="Helical" evidence="1">
    <location>
        <begin position="7"/>
        <end position="25"/>
    </location>
</feature>
<evidence type="ECO:0000313" key="3">
    <source>
        <dbReference type="EMBL" id="KAB1155790.1"/>
    </source>
</evidence>
<dbReference type="SUPFAM" id="SSF56112">
    <property type="entry name" value="Protein kinase-like (PK-like)"/>
    <property type="match status" value="1"/>
</dbReference>
<dbReference type="Pfam" id="PF01636">
    <property type="entry name" value="APH"/>
    <property type="match status" value="1"/>
</dbReference>
<dbReference type="RefSeq" id="WP_151107609.1">
    <property type="nucleotide sequence ID" value="NZ_WAEM01000004.1"/>
</dbReference>
<dbReference type="Proteomes" id="UP000490922">
    <property type="component" value="Unassembled WGS sequence"/>
</dbReference>
<name>A0A7J5AE20_9FLAO</name>
<dbReference type="InterPro" id="IPR011009">
    <property type="entry name" value="Kinase-like_dom_sf"/>
</dbReference>